<dbReference type="EMBL" id="NXDM01000027">
    <property type="protein sequence ID" value="PCK78500.1"/>
    <property type="molecule type" value="Genomic_DNA"/>
</dbReference>
<name>A0A2A5KN69_9HYPH</name>
<organism evidence="1 2">
    <name type="scientific">Rhizobium sophoriradicis</name>
    <dbReference type="NCBI Taxonomy" id="1535245"/>
    <lineage>
        <taxon>Bacteria</taxon>
        <taxon>Pseudomonadati</taxon>
        <taxon>Pseudomonadota</taxon>
        <taxon>Alphaproteobacteria</taxon>
        <taxon>Hyphomicrobiales</taxon>
        <taxon>Rhizobiaceae</taxon>
        <taxon>Rhizobium/Agrobacterium group</taxon>
        <taxon>Rhizobium</taxon>
    </lineage>
</organism>
<evidence type="ECO:0000313" key="2">
    <source>
        <dbReference type="Proteomes" id="UP000218807"/>
    </source>
</evidence>
<dbReference type="Proteomes" id="UP000218807">
    <property type="component" value="Unassembled WGS sequence"/>
</dbReference>
<dbReference type="InterPro" id="IPR008878">
    <property type="entry name" value="Transposase_IS66_Orf2"/>
</dbReference>
<dbReference type="Pfam" id="PF05717">
    <property type="entry name" value="TnpB_IS66"/>
    <property type="match status" value="1"/>
</dbReference>
<evidence type="ECO:0008006" key="3">
    <source>
        <dbReference type="Google" id="ProtNLM"/>
    </source>
</evidence>
<gene>
    <name evidence="1" type="ORF">CPT34_24455</name>
</gene>
<comment type="caution">
    <text evidence="1">The sequence shown here is derived from an EMBL/GenBank/DDBJ whole genome shotgun (WGS) entry which is preliminary data.</text>
</comment>
<proteinExistence type="predicted"/>
<accession>A0A2A5KN69</accession>
<sequence>MFTKKLERGRFIWPSAADGTVVITPAQLGYLLEGLQKYPCL</sequence>
<keyword evidence="2" id="KW-1185">Reference proteome</keyword>
<reference evidence="1 2" key="1">
    <citation type="submission" date="2017-09" db="EMBL/GenBank/DDBJ databases">
        <title>Comparative genomics of rhizobia isolated from Phaseolus vulgaris in China.</title>
        <authorList>
            <person name="Tong W."/>
        </authorList>
    </citation>
    <scope>NUCLEOTIDE SEQUENCE [LARGE SCALE GENOMIC DNA]</scope>
    <source>
        <strain evidence="1 2">L101</strain>
    </source>
</reference>
<protein>
    <recommendedName>
        <fullName evidence="3">Transposase</fullName>
    </recommendedName>
</protein>
<evidence type="ECO:0000313" key="1">
    <source>
        <dbReference type="EMBL" id="PCK78500.1"/>
    </source>
</evidence>
<dbReference type="AlphaFoldDB" id="A0A2A5KN69"/>